<sequence>MVLLKMFVIPQILIYLTIQQSSCAPRSSDLTIERANEFITQNKNNVKQTYRLKYHAMAPIGWINDPNGFIYFRGEYHLFYQYNPYSAVWDTMHWGHAKSKDLVHWEELPVALAPDQIYDTDGVFSGSAIEKDGKLYVMYTGNNPNGQVQCIAVSEDGIHFEKVSENPVLDASDLPSNAQPQDFRDPKVFKRGDLYYVVTVSKTVNETGQVLLYQSADLINWEFKSILLEGTKEQGIMWECPDLFELESKDVLILSAIQMARSGNDYHNIDSVIEFIGEVDWNEGKMKVESIKELDHGHDFYATQSLLDDKDRRIVIAWMNMWGRTFPTAILNQGWTGAMTLPRELHLKNGYLTQTPIAEIANALQHVTEFKDVTLIDQSGEFNQVAGEVGMLDLVVNLEEAKLFKIELRANENERTILSYDNESKELTIDRTNSGVYIAGGENPPVNARKIEVPQENNELSLQIFLDQSSLEIFVNGGLETLTTTIYPTEERSEIILFYSEGKTVIKSLKFSKIVL</sequence>
<dbReference type="Proteomes" id="UP001162156">
    <property type="component" value="Unassembled WGS sequence"/>
</dbReference>
<name>A0AAV8XDK3_9CUCU</name>
<dbReference type="InterPro" id="IPR006232">
    <property type="entry name" value="Suc6P_hydrolase"/>
</dbReference>
<dbReference type="Gene3D" id="2.60.120.560">
    <property type="entry name" value="Exo-inulinase, domain 1"/>
    <property type="match status" value="1"/>
</dbReference>
<dbReference type="InterPro" id="IPR013320">
    <property type="entry name" value="ConA-like_dom_sf"/>
</dbReference>
<dbReference type="SMART" id="SM00640">
    <property type="entry name" value="Glyco_32"/>
    <property type="match status" value="1"/>
</dbReference>
<feature type="signal peptide" evidence="5">
    <location>
        <begin position="1"/>
        <end position="23"/>
    </location>
</feature>
<dbReference type="SUPFAM" id="SSF75005">
    <property type="entry name" value="Arabinanase/levansucrase/invertase"/>
    <property type="match status" value="1"/>
</dbReference>
<evidence type="ECO:0000256" key="1">
    <source>
        <dbReference type="ARBA" id="ARBA00009902"/>
    </source>
</evidence>
<evidence type="ECO:0000256" key="3">
    <source>
        <dbReference type="ARBA" id="ARBA00023295"/>
    </source>
</evidence>
<comment type="caution">
    <text evidence="8">The sequence shown here is derived from an EMBL/GenBank/DDBJ whole genome shotgun (WGS) entry which is preliminary data.</text>
</comment>
<proteinExistence type="inferred from homology"/>
<dbReference type="NCBIfam" id="TIGR01322">
    <property type="entry name" value="scrB_fam"/>
    <property type="match status" value="1"/>
</dbReference>
<comment type="catalytic activity">
    <reaction evidence="4">
        <text>Hydrolysis of terminal non-reducing beta-D-fructofuranoside residues in beta-D-fructofuranosides.</text>
        <dbReference type="EC" id="3.2.1.26"/>
    </reaction>
</comment>
<comment type="similarity">
    <text evidence="1 4">Belongs to the glycosyl hydrolase 32 family.</text>
</comment>
<dbReference type="EC" id="3.2.1.26" evidence="4"/>
<dbReference type="Pfam" id="PF08244">
    <property type="entry name" value="Glyco_hydro_32C"/>
    <property type="match status" value="1"/>
</dbReference>
<dbReference type="InterPro" id="IPR001362">
    <property type="entry name" value="Glyco_hydro_32"/>
</dbReference>
<evidence type="ECO:0000259" key="6">
    <source>
        <dbReference type="Pfam" id="PF00251"/>
    </source>
</evidence>
<keyword evidence="3 4" id="KW-0326">Glycosidase</keyword>
<dbReference type="CDD" id="cd08996">
    <property type="entry name" value="GH32_FFase"/>
    <property type="match status" value="1"/>
</dbReference>
<dbReference type="SUPFAM" id="SSF49899">
    <property type="entry name" value="Concanavalin A-like lectins/glucanases"/>
    <property type="match status" value="1"/>
</dbReference>
<dbReference type="Pfam" id="PF00251">
    <property type="entry name" value="Glyco_hydro_32N"/>
    <property type="match status" value="1"/>
</dbReference>
<dbReference type="GO" id="GO:0005975">
    <property type="term" value="P:carbohydrate metabolic process"/>
    <property type="evidence" value="ECO:0007669"/>
    <property type="project" value="InterPro"/>
</dbReference>
<organism evidence="8 9">
    <name type="scientific">Rhamnusium bicolor</name>
    <dbReference type="NCBI Taxonomy" id="1586634"/>
    <lineage>
        <taxon>Eukaryota</taxon>
        <taxon>Metazoa</taxon>
        <taxon>Ecdysozoa</taxon>
        <taxon>Arthropoda</taxon>
        <taxon>Hexapoda</taxon>
        <taxon>Insecta</taxon>
        <taxon>Pterygota</taxon>
        <taxon>Neoptera</taxon>
        <taxon>Endopterygota</taxon>
        <taxon>Coleoptera</taxon>
        <taxon>Polyphaga</taxon>
        <taxon>Cucujiformia</taxon>
        <taxon>Chrysomeloidea</taxon>
        <taxon>Cerambycidae</taxon>
        <taxon>Lepturinae</taxon>
        <taxon>Rhagiini</taxon>
        <taxon>Rhamnusium</taxon>
    </lineage>
</organism>
<protein>
    <recommendedName>
        <fullName evidence="4">Sucrose-6-phosphate hydrolase</fullName>
        <ecNumber evidence="4">3.2.1.26</ecNumber>
    </recommendedName>
</protein>
<dbReference type="InterPro" id="IPR013148">
    <property type="entry name" value="Glyco_hydro_32_N"/>
</dbReference>
<keyword evidence="9" id="KW-1185">Reference proteome</keyword>
<dbReference type="EMBL" id="JANEYF010003362">
    <property type="protein sequence ID" value="KAJ8937021.1"/>
    <property type="molecule type" value="Genomic_DNA"/>
</dbReference>
<evidence type="ECO:0000259" key="7">
    <source>
        <dbReference type="Pfam" id="PF08244"/>
    </source>
</evidence>
<feature type="domain" description="Glycosyl hydrolase family 32 N-terminal" evidence="6">
    <location>
        <begin position="55"/>
        <end position="356"/>
    </location>
</feature>
<dbReference type="InterPro" id="IPR023296">
    <property type="entry name" value="Glyco_hydro_beta-prop_sf"/>
</dbReference>
<evidence type="ECO:0000313" key="8">
    <source>
        <dbReference type="EMBL" id="KAJ8937021.1"/>
    </source>
</evidence>
<reference evidence="8" key="1">
    <citation type="journal article" date="2023" name="Insect Mol. Biol.">
        <title>Genome sequencing provides insights into the evolution of gene families encoding plant cell wall-degrading enzymes in longhorned beetles.</title>
        <authorList>
            <person name="Shin N.R."/>
            <person name="Okamura Y."/>
            <person name="Kirsch R."/>
            <person name="Pauchet Y."/>
        </authorList>
    </citation>
    <scope>NUCLEOTIDE SEQUENCE</scope>
    <source>
        <strain evidence="8">RBIC_L_NR</strain>
    </source>
</reference>
<dbReference type="GO" id="GO:0004564">
    <property type="term" value="F:beta-fructofuranosidase activity"/>
    <property type="evidence" value="ECO:0007669"/>
    <property type="project" value="UniProtKB-EC"/>
</dbReference>
<feature type="chain" id="PRO_5043687143" description="Sucrose-6-phosphate hydrolase" evidence="5">
    <location>
        <begin position="24"/>
        <end position="516"/>
    </location>
</feature>
<keyword evidence="5" id="KW-0732">Signal</keyword>
<evidence type="ECO:0000256" key="2">
    <source>
        <dbReference type="ARBA" id="ARBA00022801"/>
    </source>
</evidence>
<dbReference type="GO" id="GO:0005737">
    <property type="term" value="C:cytoplasm"/>
    <property type="evidence" value="ECO:0007669"/>
    <property type="project" value="InterPro"/>
</dbReference>
<dbReference type="Gene3D" id="2.115.10.20">
    <property type="entry name" value="Glycosyl hydrolase domain, family 43"/>
    <property type="match status" value="1"/>
</dbReference>
<dbReference type="InterPro" id="IPR051214">
    <property type="entry name" value="GH32_Enzymes"/>
</dbReference>
<evidence type="ECO:0000256" key="4">
    <source>
        <dbReference type="RuleBase" id="RU362110"/>
    </source>
</evidence>
<keyword evidence="2 4" id="KW-0378">Hydrolase</keyword>
<evidence type="ECO:0000313" key="9">
    <source>
        <dbReference type="Proteomes" id="UP001162156"/>
    </source>
</evidence>
<dbReference type="PANTHER" id="PTHR43101:SF1">
    <property type="entry name" value="BETA-FRUCTOSIDASE"/>
    <property type="match status" value="1"/>
</dbReference>
<gene>
    <name evidence="8" type="ORF">NQ314_012103</name>
</gene>
<dbReference type="AlphaFoldDB" id="A0AAV8XDK3"/>
<dbReference type="PANTHER" id="PTHR43101">
    <property type="entry name" value="BETA-FRUCTOSIDASE"/>
    <property type="match status" value="1"/>
</dbReference>
<accession>A0AAV8XDK3</accession>
<dbReference type="InterPro" id="IPR013189">
    <property type="entry name" value="Glyco_hydro_32_C"/>
</dbReference>
<feature type="domain" description="Glycosyl hydrolase family 32 C-terminal" evidence="7">
    <location>
        <begin position="385"/>
        <end position="511"/>
    </location>
</feature>
<evidence type="ECO:0000256" key="5">
    <source>
        <dbReference type="SAM" id="SignalP"/>
    </source>
</evidence>